<dbReference type="InterPro" id="IPR002048">
    <property type="entry name" value="EF_hand_dom"/>
</dbReference>
<evidence type="ECO:0000313" key="6">
    <source>
        <dbReference type="EMBL" id="KAK1921153.1"/>
    </source>
</evidence>
<dbReference type="GO" id="GO:0016460">
    <property type="term" value="C:myosin II complex"/>
    <property type="evidence" value="ECO:0007669"/>
    <property type="project" value="TreeGrafter"/>
</dbReference>
<gene>
    <name evidence="6" type="ORF">DB88DRAFT_513201</name>
</gene>
<dbReference type="EMBL" id="JAODAN010000011">
    <property type="protein sequence ID" value="KAK1921153.1"/>
    <property type="molecule type" value="Genomic_DNA"/>
</dbReference>
<feature type="domain" description="EF-hand" evidence="5">
    <location>
        <begin position="140"/>
        <end position="173"/>
    </location>
</feature>
<feature type="domain" description="EF-hand" evidence="5">
    <location>
        <begin position="104"/>
        <end position="139"/>
    </location>
</feature>
<feature type="compositionally biased region" description="Polar residues" evidence="4">
    <location>
        <begin position="13"/>
        <end position="24"/>
    </location>
</feature>
<evidence type="ECO:0000313" key="7">
    <source>
        <dbReference type="Proteomes" id="UP001182556"/>
    </source>
</evidence>
<protein>
    <submittedName>
        <fullName evidence="6">EF-hand calcium-binding protein, Caltractin-cdc31 subfamily</fullName>
    </submittedName>
</protein>
<evidence type="ECO:0000256" key="4">
    <source>
        <dbReference type="SAM" id="MobiDB-lite"/>
    </source>
</evidence>
<dbReference type="Gene3D" id="1.10.238.10">
    <property type="entry name" value="EF-hand"/>
    <property type="match status" value="2"/>
</dbReference>
<evidence type="ECO:0000259" key="5">
    <source>
        <dbReference type="PROSITE" id="PS50222"/>
    </source>
</evidence>
<sequence>MYGVKTNKRRSGPISSTTVSSHHSNPARALSEDQRAEIKEAFELFDSDKDGAIDYHELKVAMRALGFELKKAEVLDVLRRHGKDGLMDFDQFEKIMTEKILQRDPMEDLRRAFGLFDDDQTGKISLKNLRRVAKELGESLGEEELQAMIEEFDMDGDGEINLDEFLAIMLDGE</sequence>
<keyword evidence="2" id="KW-0677">Repeat</keyword>
<dbReference type="GO" id="GO:0005509">
    <property type="term" value="F:calcium ion binding"/>
    <property type="evidence" value="ECO:0007669"/>
    <property type="project" value="InterPro"/>
</dbReference>
<organism evidence="6 7">
    <name type="scientific">Papiliotrema laurentii</name>
    <name type="common">Cryptococcus laurentii</name>
    <dbReference type="NCBI Taxonomy" id="5418"/>
    <lineage>
        <taxon>Eukaryota</taxon>
        <taxon>Fungi</taxon>
        <taxon>Dikarya</taxon>
        <taxon>Basidiomycota</taxon>
        <taxon>Agaricomycotina</taxon>
        <taxon>Tremellomycetes</taxon>
        <taxon>Tremellales</taxon>
        <taxon>Rhynchogastremaceae</taxon>
        <taxon>Papiliotrema</taxon>
    </lineage>
</organism>
<keyword evidence="1" id="KW-0479">Metal-binding</keyword>
<feature type="domain" description="EF-hand" evidence="5">
    <location>
        <begin position="33"/>
        <end position="68"/>
    </location>
</feature>
<dbReference type="SUPFAM" id="SSF47473">
    <property type="entry name" value="EF-hand"/>
    <property type="match status" value="1"/>
</dbReference>
<keyword evidence="7" id="KW-1185">Reference proteome</keyword>
<dbReference type="PROSITE" id="PS00018">
    <property type="entry name" value="EF_HAND_1"/>
    <property type="match status" value="2"/>
</dbReference>
<dbReference type="InterPro" id="IPR018247">
    <property type="entry name" value="EF_Hand_1_Ca_BS"/>
</dbReference>
<evidence type="ECO:0000256" key="1">
    <source>
        <dbReference type="ARBA" id="ARBA00022723"/>
    </source>
</evidence>
<dbReference type="AlphaFoldDB" id="A0AAD9CVI1"/>
<dbReference type="Proteomes" id="UP001182556">
    <property type="component" value="Unassembled WGS sequence"/>
</dbReference>
<dbReference type="CDD" id="cd00051">
    <property type="entry name" value="EFh"/>
    <property type="match status" value="1"/>
</dbReference>
<dbReference type="Pfam" id="PF13499">
    <property type="entry name" value="EF-hand_7"/>
    <property type="match status" value="2"/>
</dbReference>
<dbReference type="PANTHER" id="PTHR23048:SF48">
    <property type="entry name" value="CENTRIN 3"/>
    <property type="match status" value="1"/>
</dbReference>
<dbReference type="SMART" id="SM00054">
    <property type="entry name" value="EFh"/>
    <property type="match status" value="3"/>
</dbReference>
<evidence type="ECO:0000256" key="2">
    <source>
        <dbReference type="ARBA" id="ARBA00022737"/>
    </source>
</evidence>
<evidence type="ECO:0000256" key="3">
    <source>
        <dbReference type="ARBA" id="ARBA00022837"/>
    </source>
</evidence>
<dbReference type="InterPro" id="IPR011992">
    <property type="entry name" value="EF-hand-dom_pair"/>
</dbReference>
<feature type="compositionally biased region" description="Basic residues" evidence="4">
    <location>
        <begin position="1"/>
        <end position="11"/>
    </location>
</feature>
<dbReference type="InterPro" id="IPR050230">
    <property type="entry name" value="CALM/Myosin/TropC-like"/>
</dbReference>
<name>A0AAD9CVI1_PAPLA</name>
<feature type="region of interest" description="Disordered" evidence="4">
    <location>
        <begin position="1"/>
        <end position="32"/>
    </location>
</feature>
<keyword evidence="3" id="KW-0106">Calcium</keyword>
<dbReference type="GO" id="GO:0005825">
    <property type="term" value="C:half bridge of spindle pole body"/>
    <property type="evidence" value="ECO:0007669"/>
    <property type="project" value="UniProtKB-ARBA"/>
</dbReference>
<dbReference type="PANTHER" id="PTHR23048">
    <property type="entry name" value="MYOSIN LIGHT CHAIN 1, 3"/>
    <property type="match status" value="1"/>
</dbReference>
<dbReference type="FunFam" id="1.10.238.10:FF:000077">
    <property type="entry name" value="Centrin 1"/>
    <property type="match status" value="1"/>
</dbReference>
<dbReference type="GO" id="GO:0030474">
    <property type="term" value="P:spindle pole body duplication"/>
    <property type="evidence" value="ECO:0007669"/>
    <property type="project" value="UniProtKB-ARBA"/>
</dbReference>
<comment type="caution">
    <text evidence="6">The sequence shown here is derived from an EMBL/GenBank/DDBJ whole genome shotgun (WGS) entry which is preliminary data.</text>
</comment>
<accession>A0AAD9CVI1</accession>
<reference evidence="6" key="1">
    <citation type="submission" date="2023-02" db="EMBL/GenBank/DDBJ databases">
        <title>Identification and recombinant expression of a fungal hydrolase from Papiliotrema laurentii that hydrolyzes apple cutin and clears colloidal polyester polyurethane.</title>
        <authorList>
            <consortium name="DOE Joint Genome Institute"/>
            <person name="Roman V.A."/>
            <person name="Bojanowski C."/>
            <person name="Crable B.R."/>
            <person name="Wagner D.N."/>
            <person name="Hung C.S."/>
            <person name="Nadeau L.J."/>
            <person name="Schratz L."/>
            <person name="Haridas S."/>
            <person name="Pangilinan J."/>
            <person name="Lipzen A."/>
            <person name="Na H."/>
            <person name="Yan M."/>
            <person name="Ng V."/>
            <person name="Grigoriev I.V."/>
            <person name="Spatafora J.W."/>
            <person name="Barlow D."/>
            <person name="Biffinger J."/>
            <person name="Kelley-Loughnane N."/>
            <person name="Varaljay V.A."/>
            <person name="Crookes-Goodson W.J."/>
        </authorList>
    </citation>
    <scope>NUCLEOTIDE SEQUENCE</scope>
    <source>
        <strain evidence="6">5307AH</strain>
    </source>
</reference>
<proteinExistence type="predicted"/>
<dbReference type="PROSITE" id="PS50222">
    <property type="entry name" value="EF_HAND_2"/>
    <property type="match status" value="3"/>
</dbReference>